<evidence type="ECO:0000256" key="1">
    <source>
        <dbReference type="ARBA" id="ARBA00005613"/>
    </source>
</evidence>
<dbReference type="Pfam" id="PF03226">
    <property type="entry name" value="Yippee-Mis18"/>
    <property type="match status" value="1"/>
</dbReference>
<protein>
    <recommendedName>
        <fullName evidence="5">Yippee domain-containing protein</fullName>
    </recommendedName>
</protein>
<proteinExistence type="inferred from homology"/>
<dbReference type="InterPro" id="IPR039058">
    <property type="entry name" value="Yippee_fam"/>
</dbReference>
<keyword evidence="3" id="KW-0862">Zinc</keyword>
<dbReference type="InterPro" id="IPR034751">
    <property type="entry name" value="Yippee"/>
</dbReference>
<dbReference type="PANTHER" id="PTHR13848">
    <property type="entry name" value="PROTEIN YIPPEE-LIKE CG15309-RELATED"/>
    <property type="match status" value="1"/>
</dbReference>
<feature type="domain" description="Yippee" evidence="5">
    <location>
        <begin position="61"/>
        <end position="178"/>
    </location>
</feature>
<dbReference type="GO" id="GO:0046872">
    <property type="term" value="F:metal ion binding"/>
    <property type="evidence" value="ECO:0007669"/>
    <property type="project" value="UniProtKB-KW"/>
</dbReference>
<evidence type="ECO:0000259" key="5">
    <source>
        <dbReference type="PROSITE" id="PS51792"/>
    </source>
</evidence>
<dbReference type="Proteomes" id="UP000664521">
    <property type="component" value="Unassembled WGS sequence"/>
</dbReference>
<dbReference type="AlphaFoldDB" id="A0A8H3FH07"/>
<keyword evidence="2" id="KW-0479">Metal-binding</keyword>
<evidence type="ECO:0000313" key="7">
    <source>
        <dbReference type="Proteomes" id="UP000664521"/>
    </source>
</evidence>
<evidence type="ECO:0000313" key="6">
    <source>
        <dbReference type="EMBL" id="CAF9924318.1"/>
    </source>
</evidence>
<comment type="caution">
    <text evidence="6">The sequence shown here is derived from an EMBL/GenBank/DDBJ whole genome shotgun (WGS) entry which is preliminary data.</text>
</comment>
<feature type="compositionally biased region" description="Basic and acidic residues" evidence="4">
    <location>
        <begin position="187"/>
        <end position="199"/>
    </location>
</feature>
<accession>A0A8H3FH07</accession>
<name>A0A8H3FH07_9LECA</name>
<comment type="similarity">
    <text evidence="1">Belongs to the yippee family.</text>
</comment>
<dbReference type="PROSITE" id="PS51792">
    <property type="entry name" value="YIPPEE"/>
    <property type="match status" value="1"/>
</dbReference>
<dbReference type="EMBL" id="CAJPDS010000035">
    <property type="protein sequence ID" value="CAF9924318.1"/>
    <property type="molecule type" value="Genomic_DNA"/>
</dbReference>
<feature type="region of interest" description="Disordered" evidence="4">
    <location>
        <begin position="182"/>
        <end position="210"/>
    </location>
</feature>
<feature type="region of interest" description="Disordered" evidence="4">
    <location>
        <begin position="27"/>
        <end position="48"/>
    </location>
</feature>
<keyword evidence="7" id="KW-1185">Reference proteome</keyword>
<dbReference type="InterPro" id="IPR004910">
    <property type="entry name" value="Yippee/Mis18/Cereblon"/>
</dbReference>
<evidence type="ECO:0000256" key="2">
    <source>
        <dbReference type="ARBA" id="ARBA00022723"/>
    </source>
</evidence>
<feature type="compositionally biased region" description="Acidic residues" evidence="4">
    <location>
        <begin position="200"/>
        <end position="210"/>
    </location>
</feature>
<organism evidence="6 7">
    <name type="scientific">Heterodermia speciosa</name>
    <dbReference type="NCBI Taxonomy" id="116794"/>
    <lineage>
        <taxon>Eukaryota</taxon>
        <taxon>Fungi</taxon>
        <taxon>Dikarya</taxon>
        <taxon>Ascomycota</taxon>
        <taxon>Pezizomycotina</taxon>
        <taxon>Lecanoromycetes</taxon>
        <taxon>OSLEUM clade</taxon>
        <taxon>Lecanoromycetidae</taxon>
        <taxon>Caliciales</taxon>
        <taxon>Physciaceae</taxon>
        <taxon>Heterodermia</taxon>
    </lineage>
</organism>
<evidence type="ECO:0000256" key="3">
    <source>
        <dbReference type="ARBA" id="ARBA00022833"/>
    </source>
</evidence>
<evidence type="ECO:0000256" key="4">
    <source>
        <dbReference type="SAM" id="MobiDB-lite"/>
    </source>
</evidence>
<reference evidence="6" key="1">
    <citation type="submission" date="2021-03" db="EMBL/GenBank/DDBJ databases">
        <authorList>
            <person name="Tagirdzhanova G."/>
        </authorList>
    </citation>
    <scope>NUCLEOTIDE SEQUENCE</scope>
</reference>
<gene>
    <name evidence="6" type="ORF">HETSPECPRED_005565</name>
</gene>
<feature type="compositionally biased region" description="Low complexity" evidence="4">
    <location>
        <begin position="29"/>
        <end position="48"/>
    </location>
</feature>
<dbReference type="OrthoDB" id="6407410at2759"/>
<sequence>MPFLARTLPSTLFPIYLLSSIPFRRRRNPSTASTSSDTSVSSPVSSGTTPSPPAFLAGHVSHLRCSRCATDLCLTSQIISKGFTGRHGRAYLVSPFPISSLPNSSGPRRGSHLPNLPNTHIHKAVPRQLVTGAHTVSDVSCAFCGSVIGWKYDSAEEEGQRYKVGKFILETKKTFESNCWEGEGFDEGERGGGDFRQGSEGEEEVEFDSQDEDECEDLFAGIWTPTLALRRRQGKRFKGNTSCADWRS</sequence>